<accession>A0AAP3A4S7</accession>
<protein>
    <submittedName>
        <fullName evidence="1">Uncharacterized protein</fullName>
    </submittedName>
</protein>
<proteinExistence type="predicted"/>
<organism evidence="1 2">
    <name type="scientific">Escherichia coli</name>
    <dbReference type="NCBI Taxonomy" id="562"/>
    <lineage>
        <taxon>Bacteria</taxon>
        <taxon>Pseudomonadati</taxon>
        <taxon>Pseudomonadota</taxon>
        <taxon>Gammaproteobacteria</taxon>
        <taxon>Enterobacterales</taxon>
        <taxon>Enterobacteriaceae</taxon>
        <taxon>Escherichia</taxon>
    </lineage>
</organism>
<reference evidence="1" key="1">
    <citation type="submission" date="2023-06" db="EMBL/GenBank/DDBJ databases">
        <title>Deciphering the underlying mechanisms mediating the transmission of blaNDM gene from human to animals in China.</title>
        <authorList>
            <person name="Chen K."/>
            <person name="Chen S."/>
        </authorList>
    </citation>
    <scope>NUCLEOTIDE SEQUENCE</scope>
    <source>
        <strain evidence="1">1199</strain>
    </source>
</reference>
<sequence>PELFAQAYELNNKERNAQIDFLTRYAIY</sequence>
<gene>
    <name evidence="1" type="ORF">OFN31_31775</name>
</gene>
<comment type="caution">
    <text evidence="1">The sequence shown here is derived from an EMBL/GenBank/DDBJ whole genome shotgun (WGS) entry which is preliminary data.</text>
</comment>
<dbReference type="AlphaFoldDB" id="A0AAP3A4S7"/>
<evidence type="ECO:0000313" key="1">
    <source>
        <dbReference type="EMBL" id="MCV5626211.1"/>
    </source>
</evidence>
<feature type="non-terminal residue" evidence="1">
    <location>
        <position position="1"/>
    </location>
</feature>
<dbReference type="Proteomes" id="UP001208624">
    <property type="component" value="Unassembled WGS sequence"/>
</dbReference>
<name>A0AAP3A4S7_ECOLX</name>
<evidence type="ECO:0000313" key="2">
    <source>
        <dbReference type="Proteomes" id="UP001208624"/>
    </source>
</evidence>
<dbReference type="EMBL" id="JAOVKC010001311">
    <property type="protein sequence ID" value="MCV5626211.1"/>
    <property type="molecule type" value="Genomic_DNA"/>
</dbReference>